<sequence length="65" mass="7774">MKYNNFQAQQHEYGEILHFVQHFSFKLNIERRMLYFVQDFWDFPSIESKASHFTQKGIGGDSIVS</sequence>
<name>A0ABX1YAE5_9BACL</name>
<protein>
    <submittedName>
        <fullName evidence="1">Uncharacterized protein</fullName>
    </submittedName>
</protein>
<dbReference type="Proteomes" id="UP000596857">
    <property type="component" value="Unassembled WGS sequence"/>
</dbReference>
<keyword evidence="2" id="KW-1185">Reference proteome</keyword>
<comment type="caution">
    <text evidence="1">The sequence shown here is derived from an EMBL/GenBank/DDBJ whole genome shotgun (WGS) entry which is preliminary data.</text>
</comment>
<dbReference type="RefSeq" id="WP_171715697.1">
    <property type="nucleotide sequence ID" value="NZ_WHOB01000012.1"/>
</dbReference>
<proteinExistence type="predicted"/>
<dbReference type="EMBL" id="WHOB01000012">
    <property type="protein sequence ID" value="NOU77394.1"/>
    <property type="molecule type" value="Genomic_DNA"/>
</dbReference>
<gene>
    <name evidence="1" type="ORF">GC101_00720</name>
</gene>
<accession>A0ABX1YAE5</accession>
<organism evidence="1 2">
    <name type="scientific">Paenibacillus phytohabitans</name>
    <dbReference type="NCBI Taxonomy" id="2654978"/>
    <lineage>
        <taxon>Bacteria</taxon>
        <taxon>Bacillati</taxon>
        <taxon>Bacillota</taxon>
        <taxon>Bacilli</taxon>
        <taxon>Bacillales</taxon>
        <taxon>Paenibacillaceae</taxon>
        <taxon>Paenibacillus</taxon>
    </lineage>
</organism>
<reference evidence="1 2" key="1">
    <citation type="submission" date="2019-10" db="EMBL/GenBank/DDBJ databases">
        <title>Description of Paenibacillus terricola sp. nov.</title>
        <authorList>
            <person name="Carlier A."/>
            <person name="Qi S."/>
        </authorList>
    </citation>
    <scope>NUCLEOTIDE SEQUENCE [LARGE SCALE GENOMIC DNA]</scope>
    <source>
        <strain evidence="1 2">LMG 31459</strain>
    </source>
</reference>
<evidence type="ECO:0000313" key="2">
    <source>
        <dbReference type="Proteomes" id="UP000596857"/>
    </source>
</evidence>
<evidence type="ECO:0000313" key="1">
    <source>
        <dbReference type="EMBL" id="NOU77394.1"/>
    </source>
</evidence>